<evidence type="ECO:0000259" key="9">
    <source>
        <dbReference type="Pfam" id="PF07885"/>
    </source>
</evidence>
<sequence length="121" mass="12892">MKRKHVKRRRTFIPGFIAAVSDPGVRILLSLTATVVVVGAAVYSFLEGWGVVDSVYFATVTIATVGYGDIAPVTTAGRLFTIVYIVIGIGLFVALASALASHLVERAREDLGLLEDDGPDE</sequence>
<dbReference type="GO" id="GO:0015271">
    <property type="term" value="F:outward rectifier potassium channel activity"/>
    <property type="evidence" value="ECO:0007669"/>
    <property type="project" value="TreeGrafter"/>
</dbReference>
<evidence type="ECO:0000256" key="3">
    <source>
        <dbReference type="ARBA" id="ARBA00022692"/>
    </source>
</evidence>
<comment type="subcellular location">
    <subcellularLocation>
        <location evidence="1">Membrane</location>
        <topology evidence="1">Multi-pass membrane protein</topology>
    </subcellularLocation>
</comment>
<evidence type="ECO:0000256" key="6">
    <source>
        <dbReference type="ARBA" id="ARBA00023136"/>
    </source>
</evidence>
<reference evidence="10 11" key="1">
    <citation type="submission" date="2016-10" db="EMBL/GenBank/DDBJ databases">
        <authorList>
            <person name="de Groot N.N."/>
        </authorList>
    </citation>
    <scope>NUCLEOTIDE SEQUENCE [LARGE SCALE GENOMIC DNA]</scope>
    <source>
        <strain evidence="10 11">DSM 19548</strain>
    </source>
</reference>
<protein>
    <submittedName>
        <fullName evidence="10">Ion channel</fullName>
    </submittedName>
</protein>
<keyword evidence="7" id="KW-0407">Ion channel</keyword>
<dbReference type="Pfam" id="PF07885">
    <property type="entry name" value="Ion_trans_2"/>
    <property type="match status" value="1"/>
</dbReference>
<dbReference type="PANTHER" id="PTHR11003:SF291">
    <property type="entry name" value="IP11374P"/>
    <property type="match status" value="1"/>
</dbReference>
<dbReference type="Gene3D" id="1.10.287.70">
    <property type="match status" value="1"/>
</dbReference>
<evidence type="ECO:0000256" key="8">
    <source>
        <dbReference type="SAM" id="Phobius"/>
    </source>
</evidence>
<dbReference type="Proteomes" id="UP000198728">
    <property type="component" value="Unassembled WGS sequence"/>
</dbReference>
<feature type="domain" description="Potassium channel" evidence="9">
    <location>
        <begin position="33"/>
        <end position="103"/>
    </location>
</feature>
<name>A0A1I1N7X7_9RHOB</name>
<evidence type="ECO:0000256" key="7">
    <source>
        <dbReference type="ARBA" id="ARBA00023303"/>
    </source>
</evidence>
<feature type="transmembrane region" description="Helical" evidence="8">
    <location>
        <begin position="27"/>
        <end position="46"/>
    </location>
</feature>
<feature type="transmembrane region" description="Helical" evidence="8">
    <location>
        <begin position="82"/>
        <end position="104"/>
    </location>
</feature>
<dbReference type="InterPro" id="IPR003280">
    <property type="entry name" value="2pore_dom_K_chnl"/>
</dbReference>
<keyword evidence="6 8" id="KW-0472">Membrane</keyword>
<accession>A0A1I1N7X7</accession>
<dbReference type="GO" id="GO:0022841">
    <property type="term" value="F:potassium ion leak channel activity"/>
    <property type="evidence" value="ECO:0007669"/>
    <property type="project" value="TreeGrafter"/>
</dbReference>
<dbReference type="STRING" id="441112.SAMN04488094_111171"/>
<dbReference type="OrthoDB" id="9799090at2"/>
<dbReference type="PANTHER" id="PTHR11003">
    <property type="entry name" value="POTASSIUM CHANNEL, SUBFAMILY K"/>
    <property type="match status" value="1"/>
</dbReference>
<evidence type="ECO:0000256" key="1">
    <source>
        <dbReference type="ARBA" id="ARBA00004141"/>
    </source>
</evidence>
<dbReference type="SUPFAM" id="SSF81324">
    <property type="entry name" value="Voltage-gated potassium channels"/>
    <property type="match status" value="1"/>
</dbReference>
<keyword evidence="4 8" id="KW-1133">Transmembrane helix</keyword>
<keyword evidence="2" id="KW-0813">Transport</keyword>
<evidence type="ECO:0000256" key="2">
    <source>
        <dbReference type="ARBA" id="ARBA00022448"/>
    </source>
</evidence>
<dbReference type="GO" id="GO:0005886">
    <property type="term" value="C:plasma membrane"/>
    <property type="evidence" value="ECO:0007669"/>
    <property type="project" value="TreeGrafter"/>
</dbReference>
<keyword evidence="3 8" id="KW-0812">Transmembrane</keyword>
<evidence type="ECO:0000256" key="4">
    <source>
        <dbReference type="ARBA" id="ARBA00022989"/>
    </source>
</evidence>
<dbReference type="GO" id="GO:0030322">
    <property type="term" value="P:stabilization of membrane potential"/>
    <property type="evidence" value="ECO:0007669"/>
    <property type="project" value="TreeGrafter"/>
</dbReference>
<evidence type="ECO:0000313" key="11">
    <source>
        <dbReference type="Proteomes" id="UP000198728"/>
    </source>
</evidence>
<evidence type="ECO:0000256" key="5">
    <source>
        <dbReference type="ARBA" id="ARBA00023065"/>
    </source>
</evidence>
<dbReference type="EMBL" id="FOLG01000011">
    <property type="protein sequence ID" value="SFC93466.1"/>
    <property type="molecule type" value="Genomic_DNA"/>
</dbReference>
<proteinExistence type="predicted"/>
<keyword evidence="11" id="KW-1185">Reference proteome</keyword>
<gene>
    <name evidence="10" type="ORF">SAMN04488094_111171</name>
</gene>
<dbReference type="InterPro" id="IPR013099">
    <property type="entry name" value="K_chnl_dom"/>
</dbReference>
<dbReference type="AlphaFoldDB" id="A0A1I1N7X7"/>
<dbReference type="RefSeq" id="WP_093361898.1">
    <property type="nucleotide sequence ID" value="NZ_FOLG01000011.1"/>
</dbReference>
<organism evidence="10 11">
    <name type="scientific">Tropicimonas isoalkanivorans</name>
    <dbReference type="NCBI Taxonomy" id="441112"/>
    <lineage>
        <taxon>Bacteria</taxon>
        <taxon>Pseudomonadati</taxon>
        <taxon>Pseudomonadota</taxon>
        <taxon>Alphaproteobacteria</taxon>
        <taxon>Rhodobacterales</taxon>
        <taxon>Roseobacteraceae</taxon>
        <taxon>Tropicimonas</taxon>
    </lineage>
</organism>
<evidence type="ECO:0000313" key="10">
    <source>
        <dbReference type="EMBL" id="SFC93466.1"/>
    </source>
</evidence>
<keyword evidence="5" id="KW-0406">Ion transport</keyword>